<dbReference type="Gene3D" id="3.90.1280.20">
    <property type="match status" value="1"/>
</dbReference>
<feature type="domain" description="CBS" evidence="6">
    <location>
        <begin position="195"/>
        <end position="255"/>
    </location>
</feature>
<evidence type="ECO:0000256" key="5">
    <source>
        <dbReference type="PROSITE-ProRule" id="PRU00703"/>
    </source>
</evidence>
<keyword evidence="4" id="KW-0804">Transcription</keyword>
<dbReference type="InterPro" id="IPR036388">
    <property type="entry name" value="WH-like_DNA-bd_sf"/>
</dbReference>
<dbReference type="GO" id="GO:0003700">
    <property type="term" value="F:DNA-binding transcription factor activity"/>
    <property type="evidence" value="ECO:0007669"/>
    <property type="project" value="InterPro"/>
</dbReference>
<evidence type="ECO:0000256" key="4">
    <source>
        <dbReference type="ARBA" id="ARBA00023163"/>
    </source>
</evidence>
<dbReference type="PANTHER" id="PTHR43080:SF2">
    <property type="entry name" value="CBS DOMAIN-CONTAINING PROTEIN"/>
    <property type="match status" value="1"/>
</dbReference>
<dbReference type="RefSeq" id="WP_155217902.1">
    <property type="nucleotide sequence ID" value="NZ_WNHB01000008.1"/>
</dbReference>
<keyword evidence="2 5" id="KW-0129">CBS domain</keyword>
<dbReference type="AlphaFoldDB" id="A0A6N8CR41"/>
<dbReference type="Gene3D" id="3.10.580.10">
    <property type="entry name" value="CBS-domain"/>
    <property type="match status" value="1"/>
</dbReference>
<dbReference type="InterPro" id="IPR046342">
    <property type="entry name" value="CBS_dom_sf"/>
</dbReference>
<dbReference type="SUPFAM" id="SSF46785">
    <property type="entry name" value="Winged helix' DNA-binding domain"/>
    <property type="match status" value="1"/>
</dbReference>
<dbReference type="GO" id="GO:0003677">
    <property type="term" value="F:DNA binding"/>
    <property type="evidence" value="ECO:0007669"/>
    <property type="project" value="UniProtKB-KW"/>
</dbReference>
<dbReference type="OrthoDB" id="1790451at2"/>
<organism evidence="7 8">
    <name type="scientific">Terrilactibacillus tamarindi</name>
    <dbReference type="NCBI Taxonomy" id="2599694"/>
    <lineage>
        <taxon>Bacteria</taxon>
        <taxon>Bacillati</taxon>
        <taxon>Bacillota</taxon>
        <taxon>Bacilli</taxon>
        <taxon>Bacillales</taxon>
        <taxon>Bacillaceae</taxon>
        <taxon>Terrilactibacillus</taxon>
    </lineage>
</organism>
<keyword evidence="8" id="KW-1185">Reference proteome</keyword>
<dbReference type="SMART" id="SM00116">
    <property type="entry name" value="CBS"/>
    <property type="match status" value="2"/>
</dbReference>
<dbReference type="SUPFAM" id="SSF54637">
    <property type="entry name" value="Thioesterase/thiol ester dehydrase-isomerase"/>
    <property type="match status" value="1"/>
</dbReference>
<sequence>MPTKQERIIQYIINLKSGEKISVRQIATQLHVSEGTAYRAIKEAEHQGYVSTIERVGTVRIDNKEKRTFDVLTYSEVVNIVDGTVLGGEGGLLRTLNRFIIGAMQLDAMLRYVEAGDLLIIGNRENVHQHALNNGASMLITGGFDTSQEIKKMANELNLPIISTSYDTFTVATMINRAIDDRLIKKEIMHVEDILTPLTQTAFLYETDKVKDWIILNHETSHQRYPVVNHDRKVVGIITTSDGLDHDENSQIKDIMNKQPITASPSMTITSAAHMMIWEDIKCLPIVDANKRLLGIITQQDVLKATQIAQRQPQVGETIEDNIASQIIESDSHQSLYECVVTPQMTDLFGNLSYGTLTSIVTIVGRREMSRHRKGELAIENVSLYLFKPIQIDQKIHIKPNILDLTRRNSKIDIDVFVHDTLCGKAMLSVQFIPHS</sequence>
<proteinExistence type="predicted"/>
<evidence type="ECO:0000313" key="7">
    <source>
        <dbReference type="EMBL" id="MTT31657.1"/>
    </source>
</evidence>
<keyword evidence="1" id="KW-0805">Transcription regulation</keyword>
<dbReference type="InterPro" id="IPR036390">
    <property type="entry name" value="WH_DNA-bd_sf"/>
</dbReference>
<protein>
    <submittedName>
        <fullName evidence="7">CBS domain-containing protein</fullName>
    </submittedName>
</protein>
<feature type="domain" description="CBS" evidence="6">
    <location>
        <begin position="256"/>
        <end position="314"/>
    </location>
</feature>
<accession>A0A6N8CR41</accession>
<evidence type="ECO:0000313" key="8">
    <source>
        <dbReference type="Proteomes" id="UP000440978"/>
    </source>
</evidence>
<dbReference type="PANTHER" id="PTHR43080">
    <property type="entry name" value="CBS DOMAIN-CONTAINING PROTEIN CBSX3, MITOCHONDRIAL"/>
    <property type="match status" value="1"/>
</dbReference>
<dbReference type="SUPFAM" id="SSF75138">
    <property type="entry name" value="HprK N-terminal domain-like"/>
    <property type="match status" value="1"/>
</dbReference>
<dbReference type="InterPro" id="IPR051257">
    <property type="entry name" value="Diverse_CBS-Domain"/>
</dbReference>
<dbReference type="Gene3D" id="1.10.10.10">
    <property type="entry name" value="Winged helix-like DNA-binding domain superfamily/Winged helix DNA-binding domain"/>
    <property type="match status" value="1"/>
</dbReference>
<dbReference type="Proteomes" id="UP000440978">
    <property type="component" value="Unassembled WGS sequence"/>
</dbReference>
<dbReference type="InterPro" id="IPR000644">
    <property type="entry name" value="CBS_dom"/>
</dbReference>
<dbReference type="Pfam" id="PF07085">
    <property type="entry name" value="DRTGG"/>
    <property type="match status" value="1"/>
</dbReference>
<dbReference type="EMBL" id="WNHB01000008">
    <property type="protein sequence ID" value="MTT31657.1"/>
    <property type="molecule type" value="Genomic_DNA"/>
</dbReference>
<dbReference type="InterPro" id="IPR029069">
    <property type="entry name" value="HotDog_dom_sf"/>
</dbReference>
<evidence type="ECO:0000256" key="1">
    <source>
        <dbReference type="ARBA" id="ARBA00023015"/>
    </source>
</evidence>
<evidence type="ECO:0000259" key="6">
    <source>
        <dbReference type="PROSITE" id="PS51371"/>
    </source>
</evidence>
<dbReference type="InterPro" id="IPR000524">
    <property type="entry name" value="Tscrpt_reg_HTH_GntR"/>
</dbReference>
<reference evidence="7 8" key="1">
    <citation type="submission" date="2019-11" db="EMBL/GenBank/DDBJ databases">
        <title>Terrilactibacillus tamarindus sp. nov. BCM23-1 isolated from bark of Tamarindus indica.</title>
        <authorList>
            <person name="Kingkaew E."/>
            <person name="Tanasupawat S."/>
        </authorList>
    </citation>
    <scope>NUCLEOTIDE SEQUENCE [LARGE SCALE GENOMIC DNA]</scope>
    <source>
        <strain evidence="7 8">BCM23-1</strain>
    </source>
</reference>
<comment type="caution">
    <text evidence="7">The sequence shown here is derived from an EMBL/GenBank/DDBJ whole genome shotgun (WGS) entry which is preliminary data.</text>
</comment>
<dbReference type="Pfam" id="PF00392">
    <property type="entry name" value="GntR"/>
    <property type="match status" value="1"/>
</dbReference>
<evidence type="ECO:0000256" key="2">
    <source>
        <dbReference type="ARBA" id="ARBA00023122"/>
    </source>
</evidence>
<name>A0A6N8CR41_9BACI</name>
<gene>
    <name evidence="7" type="ORF">GMB86_06480</name>
</gene>
<keyword evidence="3" id="KW-0238">DNA-binding</keyword>
<dbReference type="CDD" id="cd04596">
    <property type="entry name" value="CBS_pair_DRTGG_assoc"/>
    <property type="match status" value="1"/>
</dbReference>
<evidence type="ECO:0000256" key="3">
    <source>
        <dbReference type="ARBA" id="ARBA00023125"/>
    </source>
</evidence>
<dbReference type="Gene3D" id="3.40.1390.20">
    <property type="entry name" value="HprK N-terminal domain-like"/>
    <property type="match status" value="1"/>
</dbReference>
<dbReference type="Pfam" id="PF00571">
    <property type="entry name" value="CBS"/>
    <property type="match status" value="2"/>
</dbReference>
<dbReference type="InterPro" id="IPR028979">
    <property type="entry name" value="Ser_kin/Pase_Hpr-like_N_sf"/>
</dbReference>
<dbReference type="SUPFAM" id="SSF54631">
    <property type="entry name" value="CBS-domain pair"/>
    <property type="match status" value="1"/>
</dbReference>
<dbReference type="PROSITE" id="PS51371">
    <property type="entry name" value="CBS"/>
    <property type="match status" value="2"/>
</dbReference>
<dbReference type="InterPro" id="IPR010766">
    <property type="entry name" value="DRTGG"/>
</dbReference>